<dbReference type="EMBL" id="FP929131">
    <property type="protein sequence ID" value="CBX97389.1"/>
    <property type="molecule type" value="Genomic_DNA"/>
</dbReference>
<dbReference type="InParanoid" id="E5A1C5"/>
<feature type="coiled-coil region" evidence="1">
    <location>
        <begin position="109"/>
        <end position="154"/>
    </location>
</feature>
<organism evidence="4">
    <name type="scientific">Leptosphaeria maculans (strain JN3 / isolate v23.1.3 / race Av1-4-5-6-7-8)</name>
    <name type="common">Blackleg fungus</name>
    <name type="synonym">Phoma lingam</name>
    <dbReference type="NCBI Taxonomy" id="985895"/>
    <lineage>
        <taxon>Eukaryota</taxon>
        <taxon>Fungi</taxon>
        <taxon>Dikarya</taxon>
        <taxon>Ascomycota</taxon>
        <taxon>Pezizomycotina</taxon>
        <taxon>Dothideomycetes</taxon>
        <taxon>Pleosporomycetidae</taxon>
        <taxon>Pleosporales</taxon>
        <taxon>Pleosporineae</taxon>
        <taxon>Leptosphaeriaceae</taxon>
        <taxon>Plenodomus</taxon>
        <taxon>Plenodomus lingam/Leptosphaeria maculans species complex</taxon>
    </lineage>
</organism>
<dbReference type="eggNOG" id="ENOG502RJYJ">
    <property type="taxonomic scope" value="Eukaryota"/>
</dbReference>
<dbReference type="OrthoDB" id="5326588at2759"/>
<feature type="compositionally biased region" description="Basic and acidic residues" evidence="2">
    <location>
        <begin position="567"/>
        <end position="576"/>
    </location>
</feature>
<evidence type="ECO:0000313" key="4">
    <source>
        <dbReference type="Proteomes" id="UP000002668"/>
    </source>
</evidence>
<gene>
    <name evidence="3" type="ORF">LEMA_P105200.1</name>
</gene>
<name>E5A1C5_LEPMJ</name>
<feature type="compositionally biased region" description="Low complexity" evidence="2">
    <location>
        <begin position="374"/>
        <end position="389"/>
    </location>
</feature>
<dbReference type="AlphaFoldDB" id="E5A1C5"/>
<feature type="region of interest" description="Disordered" evidence="2">
    <location>
        <begin position="567"/>
        <end position="608"/>
    </location>
</feature>
<dbReference type="Proteomes" id="UP000002668">
    <property type="component" value="Genome"/>
</dbReference>
<feature type="compositionally biased region" description="Polar residues" evidence="2">
    <location>
        <begin position="186"/>
        <end position="195"/>
    </location>
</feature>
<sequence>MGYLRSILPATMSATDLRPGAASQLPQFFSAVHLPPPSSPPPPLLLLADLLTPQTVPPRQLACAHTPRRRRHRKQSAHHKRKPRTGAEVRASMLLYTDPSLAEVPGFSQEQLDALARSVEQRRQQLESDINNYIQRQQTALRNHEQELVEHYRSMDYDAKSGSADKTRVGNTEGVASRPGMAAVSVHSQQQEPIQSRSRSESPHSDSPSAPRSPSDARAAPEEKAKRTKHTRVQKREKELYGLVTPVFLPLLDARETSPTIPKDKKQQPRAERAADVASTVTGAQAAPPSRDGDKTAKEARKTRKESRDMDMTAHGQPAKDQQPDAVKKVKRSIIKKSSLRHKDTPRSRRKRVSLVIDGQTVLPADSVVEPALTSPSSEATSASNSTASLDDMIDPRLTRPDSSVHLSQNHAVHHSLPLTMSRYTHAPVSYKPVSQPIPTPAVVEATSPPAQLHSPRSPNLAFTGTAPKTLTRTFLDPSPLPPATVPDTDIAALDAASEPASQDPANNQHDDPQWHTYVGGLHGSGVDNLDQAGSYGYPSSLGASYLESYMQNRPLSVRMVAADKAGLDEREKRGDEDGDEDVDEEFGMEIPSRKSENDGDVDMDMDMDIVGSMDDF</sequence>
<keyword evidence="4" id="KW-1185">Reference proteome</keyword>
<dbReference type="RefSeq" id="XP_003840868.1">
    <property type="nucleotide sequence ID" value="XM_003840820.1"/>
</dbReference>
<dbReference type="GeneID" id="13281152"/>
<protein>
    <submittedName>
        <fullName evidence="3">Predicted protein</fullName>
    </submittedName>
</protein>
<feature type="compositionally biased region" description="Low complexity" evidence="2">
    <location>
        <begin position="205"/>
        <end position="218"/>
    </location>
</feature>
<evidence type="ECO:0000256" key="1">
    <source>
        <dbReference type="SAM" id="Coils"/>
    </source>
</evidence>
<feature type="region of interest" description="Disordered" evidence="2">
    <location>
        <begin position="369"/>
        <end position="394"/>
    </location>
</feature>
<feature type="region of interest" description="Disordered" evidence="2">
    <location>
        <begin position="59"/>
        <end position="89"/>
    </location>
</feature>
<keyword evidence="1" id="KW-0175">Coiled coil</keyword>
<feature type="region of interest" description="Disordered" evidence="2">
    <location>
        <begin position="255"/>
        <end position="327"/>
    </location>
</feature>
<feature type="region of interest" description="Disordered" evidence="2">
    <location>
        <begin position="159"/>
        <end position="239"/>
    </location>
</feature>
<feature type="compositionally biased region" description="Basic and acidic residues" evidence="2">
    <location>
        <begin position="262"/>
        <end position="275"/>
    </location>
</feature>
<evidence type="ECO:0000313" key="3">
    <source>
        <dbReference type="EMBL" id="CBX97389.1"/>
    </source>
</evidence>
<dbReference type="VEuPathDB" id="FungiDB:LEMA_P105200.1"/>
<feature type="compositionally biased region" description="Basic and acidic residues" evidence="2">
    <location>
        <begin position="291"/>
        <end position="312"/>
    </location>
</feature>
<feature type="compositionally biased region" description="Acidic residues" evidence="2">
    <location>
        <begin position="599"/>
        <end position="608"/>
    </location>
</feature>
<accession>E5A1C5</accession>
<feature type="compositionally biased region" description="Basic residues" evidence="2">
    <location>
        <begin position="66"/>
        <end position="84"/>
    </location>
</feature>
<feature type="compositionally biased region" description="Basic and acidic residues" evidence="2">
    <location>
        <begin position="159"/>
        <end position="168"/>
    </location>
</feature>
<evidence type="ECO:0000256" key="2">
    <source>
        <dbReference type="SAM" id="MobiDB-lite"/>
    </source>
</evidence>
<dbReference type="HOGENOM" id="CLU_040818_0_0_1"/>
<reference evidence="4" key="1">
    <citation type="journal article" date="2011" name="Nat. Commun.">
        <title>Effector diversification within compartments of the Leptosphaeria maculans genome affected by Repeat-Induced Point mutations.</title>
        <authorList>
            <person name="Rouxel T."/>
            <person name="Grandaubert J."/>
            <person name="Hane J.K."/>
            <person name="Hoede C."/>
            <person name="van de Wouw A.P."/>
            <person name="Couloux A."/>
            <person name="Dominguez V."/>
            <person name="Anthouard V."/>
            <person name="Bally P."/>
            <person name="Bourras S."/>
            <person name="Cozijnsen A.J."/>
            <person name="Ciuffetti L.M."/>
            <person name="Degrave A."/>
            <person name="Dilmaghani A."/>
            <person name="Duret L."/>
            <person name="Fudal I."/>
            <person name="Goodwin S.B."/>
            <person name="Gout L."/>
            <person name="Glaser N."/>
            <person name="Linglin J."/>
            <person name="Kema G.H.J."/>
            <person name="Lapalu N."/>
            <person name="Lawrence C.B."/>
            <person name="May K."/>
            <person name="Meyer M."/>
            <person name="Ollivier B."/>
            <person name="Poulain J."/>
            <person name="Schoch C.L."/>
            <person name="Simon A."/>
            <person name="Spatafora J.W."/>
            <person name="Stachowiak A."/>
            <person name="Turgeon B.G."/>
            <person name="Tyler B.M."/>
            <person name="Vincent D."/>
            <person name="Weissenbach J."/>
            <person name="Amselem J."/>
            <person name="Quesneville H."/>
            <person name="Oliver R.P."/>
            <person name="Wincker P."/>
            <person name="Balesdent M.-H."/>
            <person name="Howlett B.J."/>
        </authorList>
    </citation>
    <scope>NUCLEOTIDE SEQUENCE [LARGE SCALE GENOMIC DNA]</scope>
    <source>
        <strain evidence="4">JN3 / isolate v23.1.3 / race Av1-4-5-6-7-8</strain>
    </source>
</reference>
<proteinExistence type="predicted"/>
<feature type="compositionally biased region" description="Acidic residues" evidence="2">
    <location>
        <begin position="577"/>
        <end position="588"/>
    </location>
</feature>